<comment type="caution">
    <text evidence="1">The sequence shown here is derived from an EMBL/GenBank/DDBJ whole genome shotgun (WGS) entry which is preliminary data.</text>
</comment>
<sequence length="101" mass="10300">MFASPLWFPGTSFEKAWVGVLTNLSLRGTVMCGATLLLVLGLCWGGVRGGGGSCGGGGGSGGVVNGRGRERDKLSSGCWLAPSRSAALQDDAHLFIRGCGR</sequence>
<proteinExistence type="predicted"/>
<evidence type="ECO:0000313" key="1">
    <source>
        <dbReference type="EMBL" id="MPC36457.1"/>
    </source>
</evidence>
<accession>A0A5B7ETA5</accession>
<reference evidence="1 2" key="1">
    <citation type="submission" date="2019-05" db="EMBL/GenBank/DDBJ databases">
        <title>Another draft genome of Portunus trituberculatus and its Hox gene families provides insights of decapod evolution.</title>
        <authorList>
            <person name="Jeong J.-H."/>
            <person name="Song I."/>
            <person name="Kim S."/>
            <person name="Choi T."/>
            <person name="Kim D."/>
            <person name="Ryu S."/>
            <person name="Kim W."/>
        </authorList>
    </citation>
    <scope>NUCLEOTIDE SEQUENCE [LARGE SCALE GENOMIC DNA]</scope>
    <source>
        <tissue evidence="1">Muscle</tissue>
    </source>
</reference>
<gene>
    <name evidence="1" type="ORF">E2C01_029915</name>
</gene>
<dbReference type="Proteomes" id="UP000324222">
    <property type="component" value="Unassembled WGS sequence"/>
</dbReference>
<dbReference type="EMBL" id="VSRR010003523">
    <property type="protein sequence ID" value="MPC36457.1"/>
    <property type="molecule type" value="Genomic_DNA"/>
</dbReference>
<evidence type="ECO:0000313" key="2">
    <source>
        <dbReference type="Proteomes" id="UP000324222"/>
    </source>
</evidence>
<name>A0A5B7ETA5_PORTR</name>
<keyword evidence="2" id="KW-1185">Reference proteome</keyword>
<dbReference type="AlphaFoldDB" id="A0A5B7ETA5"/>
<protein>
    <submittedName>
        <fullName evidence="1">Uncharacterized protein</fullName>
    </submittedName>
</protein>
<organism evidence="1 2">
    <name type="scientific">Portunus trituberculatus</name>
    <name type="common">Swimming crab</name>
    <name type="synonym">Neptunus trituberculatus</name>
    <dbReference type="NCBI Taxonomy" id="210409"/>
    <lineage>
        <taxon>Eukaryota</taxon>
        <taxon>Metazoa</taxon>
        <taxon>Ecdysozoa</taxon>
        <taxon>Arthropoda</taxon>
        <taxon>Crustacea</taxon>
        <taxon>Multicrustacea</taxon>
        <taxon>Malacostraca</taxon>
        <taxon>Eumalacostraca</taxon>
        <taxon>Eucarida</taxon>
        <taxon>Decapoda</taxon>
        <taxon>Pleocyemata</taxon>
        <taxon>Brachyura</taxon>
        <taxon>Eubrachyura</taxon>
        <taxon>Portunoidea</taxon>
        <taxon>Portunidae</taxon>
        <taxon>Portuninae</taxon>
        <taxon>Portunus</taxon>
    </lineage>
</organism>